<evidence type="ECO:0000259" key="6">
    <source>
        <dbReference type="PROSITE" id="PS50090"/>
    </source>
</evidence>
<dbReference type="SUPFAM" id="SSF46689">
    <property type="entry name" value="Homeodomain-like"/>
    <property type="match status" value="1"/>
</dbReference>
<evidence type="ECO:0000256" key="5">
    <source>
        <dbReference type="ARBA" id="ARBA00023242"/>
    </source>
</evidence>
<accession>A0A0B2QHN6</accession>
<dbReference type="AlphaFoldDB" id="A0A0B2QHN6"/>
<dbReference type="GO" id="GO:0000981">
    <property type="term" value="F:DNA-binding transcription factor activity, RNA polymerase II-specific"/>
    <property type="evidence" value="ECO:0007669"/>
    <property type="project" value="TreeGrafter"/>
</dbReference>
<keyword evidence="4" id="KW-0238">DNA-binding</keyword>
<dbReference type="InterPro" id="IPR009057">
    <property type="entry name" value="Homeodomain-like_sf"/>
</dbReference>
<keyword evidence="5" id="KW-0539">Nucleus</keyword>
<dbReference type="FunFam" id="1.10.10.60:FF:000010">
    <property type="entry name" value="Transcriptional activator Myb isoform A"/>
    <property type="match status" value="1"/>
</dbReference>
<dbReference type="SMART" id="SM00717">
    <property type="entry name" value="SANT"/>
    <property type="match status" value="2"/>
</dbReference>
<dbReference type="CDD" id="cd00167">
    <property type="entry name" value="SANT"/>
    <property type="match status" value="2"/>
</dbReference>
<dbReference type="InterPro" id="IPR050560">
    <property type="entry name" value="MYB_TF"/>
</dbReference>
<feature type="domain" description="HTH myb-type" evidence="7">
    <location>
        <begin position="214"/>
        <end position="269"/>
    </location>
</feature>
<protein>
    <submittedName>
        <fullName evidence="8">Transcription factor MYB98</fullName>
    </submittedName>
</protein>
<sequence>MNIPHSHLILFYFFVSPTGRLHKNPRPHPFSFTSTVQTHKQQHKKSLSLSFMEFDPIFPAEKIHYLSSIFSGIKPEIPAFIPMSQENNNNTTFCMYQNNFKNHDNHHPTANFFSEGFNSSILTPLFSLSSSSGDSSYPNECLKGSFANDNNFYHPIMPYAQNNTQNEPMHGPNRAIWDFSQKIPLRCSSAGAGATSQPHQMQRRSNGKIQHKNMTNIIKGQWSAEEDRVLVQLVKRFGLKKWSHIARLLNGRVGKQCRERWHNHLRPNIRKESWNEEEDRILIEAHKGIGNRWAEIARRMPGRTENTIKNHWNATKRRLNAKRLRNKRRSSKGPTLLESYIRQVTAEEDAEKELIKNSMNNMNLKGERSSNTTNTKTKYPRLFRVRYDSSEGGFSSEEDEVGRGVQQLHGGGGAYVPTMVNAAVEDGTMGYDVAMEMAPEVQMKKEMDLMEMIYRKA</sequence>
<evidence type="ECO:0000313" key="8">
    <source>
        <dbReference type="EMBL" id="KHN19242.1"/>
    </source>
</evidence>
<feature type="domain" description="Myb-like" evidence="6">
    <location>
        <begin position="214"/>
        <end position="265"/>
    </location>
</feature>
<dbReference type="Gene3D" id="1.10.10.60">
    <property type="entry name" value="Homeodomain-like"/>
    <property type="match status" value="2"/>
</dbReference>
<dbReference type="InterPro" id="IPR017930">
    <property type="entry name" value="Myb_dom"/>
</dbReference>
<dbReference type="PANTHER" id="PTHR45614">
    <property type="entry name" value="MYB PROTEIN-RELATED"/>
    <property type="match status" value="1"/>
</dbReference>
<evidence type="ECO:0000256" key="4">
    <source>
        <dbReference type="ARBA" id="ARBA00023125"/>
    </source>
</evidence>
<evidence type="ECO:0000256" key="2">
    <source>
        <dbReference type="ARBA" id="ARBA00022737"/>
    </source>
</evidence>
<feature type="domain" description="HTH myb-type" evidence="7">
    <location>
        <begin position="270"/>
        <end position="320"/>
    </location>
</feature>
<dbReference type="PROSITE" id="PS50090">
    <property type="entry name" value="MYB_LIKE"/>
    <property type="match status" value="2"/>
</dbReference>
<evidence type="ECO:0000256" key="3">
    <source>
        <dbReference type="ARBA" id="ARBA00023015"/>
    </source>
</evidence>
<keyword evidence="3" id="KW-0805">Transcription regulation</keyword>
<keyword evidence="2" id="KW-0677">Repeat</keyword>
<dbReference type="Pfam" id="PF13921">
    <property type="entry name" value="Myb_DNA-bind_6"/>
    <property type="match status" value="1"/>
</dbReference>
<dbReference type="GO" id="GO:0005634">
    <property type="term" value="C:nucleus"/>
    <property type="evidence" value="ECO:0007669"/>
    <property type="project" value="UniProtKB-SubCell"/>
</dbReference>
<proteinExistence type="predicted"/>
<dbReference type="Proteomes" id="UP000053555">
    <property type="component" value="Unassembled WGS sequence"/>
</dbReference>
<dbReference type="GO" id="GO:0000978">
    <property type="term" value="F:RNA polymerase II cis-regulatory region sequence-specific DNA binding"/>
    <property type="evidence" value="ECO:0007669"/>
    <property type="project" value="TreeGrafter"/>
</dbReference>
<feature type="domain" description="Myb-like" evidence="6">
    <location>
        <begin position="266"/>
        <end position="316"/>
    </location>
</feature>
<dbReference type="PROSITE" id="PS51294">
    <property type="entry name" value="HTH_MYB"/>
    <property type="match status" value="2"/>
</dbReference>
<keyword evidence="3" id="KW-0804">Transcription</keyword>
<organism evidence="8">
    <name type="scientific">Glycine soja</name>
    <name type="common">Wild soybean</name>
    <dbReference type="NCBI Taxonomy" id="3848"/>
    <lineage>
        <taxon>Eukaryota</taxon>
        <taxon>Viridiplantae</taxon>
        <taxon>Streptophyta</taxon>
        <taxon>Embryophyta</taxon>
        <taxon>Tracheophyta</taxon>
        <taxon>Spermatophyta</taxon>
        <taxon>Magnoliopsida</taxon>
        <taxon>eudicotyledons</taxon>
        <taxon>Gunneridae</taxon>
        <taxon>Pentapetalae</taxon>
        <taxon>rosids</taxon>
        <taxon>fabids</taxon>
        <taxon>Fabales</taxon>
        <taxon>Fabaceae</taxon>
        <taxon>Papilionoideae</taxon>
        <taxon>50 kb inversion clade</taxon>
        <taxon>NPAAA clade</taxon>
        <taxon>indigoferoid/millettioid clade</taxon>
        <taxon>Phaseoleae</taxon>
        <taxon>Glycine</taxon>
        <taxon>Glycine subgen. Soja</taxon>
    </lineage>
</organism>
<dbReference type="PANTHER" id="PTHR45614:SF273">
    <property type="entry name" value="MYB DOMAIN PROTEIN 100-RELATED"/>
    <property type="match status" value="1"/>
</dbReference>
<gene>
    <name evidence="8" type="ORF">glysoja_047911</name>
</gene>
<dbReference type="InterPro" id="IPR001005">
    <property type="entry name" value="SANT/Myb"/>
</dbReference>
<dbReference type="EMBL" id="KN659144">
    <property type="protein sequence ID" value="KHN19242.1"/>
    <property type="molecule type" value="Genomic_DNA"/>
</dbReference>
<evidence type="ECO:0000259" key="7">
    <source>
        <dbReference type="PROSITE" id="PS51294"/>
    </source>
</evidence>
<evidence type="ECO:0000256" key="1">
    <source>
        <dbReference type="ARBA" id="ARBA00004123"/>
    </source>
</evidence>
<reference evidence="8" key="1">
    <citation type="submission" date="2014-07" db="EMBL/GenBank/DDBJ databases">
        <title>Identification of a novel salt tolerance gene in wild soybean by whole-genome sequencing.</title>
        <authorList>
            <person name="Lam H.-M."/>
            <person name="Qi X."/>
            <person name="Li M.-W."/>
            <person name="Liu X."/>
            <person name="Xie M."/>
            <person name="Ni M."/>
            <person name="Xu X."/>
        </authorList>
    </citation>
    <scope>NUCLEOTIDE SEQUENCE [LARGE SCALE GENOMIC DNA]</scope>
    <source>
        <tissue evidence="8">Root</tissue>
    </source>
</reference>
<comment type="subcellular location">
    <subcellularLocation>
        <location evidence="1">Nucleus</location>
    </subcellularLocation>
</comment>
<name>A0A0B2QHN6_GLYSO</name>